<feature type="transmembrane region" description="Helical" evidence="7">
    <location>
        <begin position="386"/>
        <end position="408"/>
    </location>
</feature>
<proteinExistence type="predicted"/>
<evidence type="ECO:0000256" key="7">
    <source>
        <dbReference type="SAM" id="Phobius"/>
    </source>
</evidence>
<feature type="transmembrane region" description="Helical" evidence="7">
    <location>
        <begin position="57"/>
        <end position="79"/>
    </location>
</feature>
<keyword evidence="5 7" id="KW-1133">Transmembrane helix</keyword>
<feature type="transmembrane region" description="Helical" evidence="7">
    <location>
        <begin position="159"/>
        <end position="183"/>
    </location>
</feature>
<evidence type="ECO:0000256" key="1">
    <source>
        <dbReference type="ARBA" id="ARBA00004651"/>
    </source>
</evidence>
<evidence type="ECO:0000256" key="3">
    <source>
        <dbReference type="ARBA" id="ARBA00022475"/>
    </source>
</evidence>
<organism evidence="8 9">
    <name type="scientific">Veillonella criceti</name>
    <dbReference type="NCBI Taxonomy" id="103891"/>
    <lineage>
        <taxon>Bacteria</taxon>
        <taxon>Bacillati</taxon>
        <taxon>Bacillota</taxon>
        <taxon>Negativicutes</taxon>
        <taxon>Veillonellales</taxon>
        <taxon>Veillonellaceae</taxon>
        <taxon>Veillonella</taxon>
    </lineage>
</organism>
<dbReference type="GO" id="GO:0042910">
    <property type="term" value="F:xenobiotic transmembrane transporter activity"/>
    <property type="evidence" value="ECO:0007669"/>
    <property type="project" value="InterPro"/>
</dbReference>
<evidence type="ECO:0000256" key="5">
    <source>
        <dbReference type="ARBA" id="ARBA00022989"/>
    </source>
</evidence>
<dbReference type="InterPro" id="IPR047135">
    <property type="entry name" value="YsiQ"/>
</dbReference>
<feature type="transmembrane region" description="Helical" evidence="7">
    <location>
        <begin position="261"/>
        <end position="278"/>
    </location>
</feature>
<dbReference type="Pfam" id="PF01554">
    <property type="entry name" value="MatE"/>
    <property type="match status" value="2"/>
</dbReference>
<dbReference type="OrthoDB" id="62420at2"/>
<feature type="transmembrane region" description="Helical" evidence="7">
    <location>
        <begin position="284"/>
        <end position="302"/>
    </location>
</feature>
<protein>
    <submittedName>
        <fullName evidence="8">Na(+)/drug antiporter</fullName>
    </submittedName>
</protein>
<gene>
    <name evidence="8" type="primary">norM_2</name>
    <name evidence="8" type="ORF">NCTC12020_00991</name>
</gene>
<name>A0A380NLW4_9FIRM</name>
<dbReference type="GO" id="GO:0005886">
    <property type="term" value="C:plasma membrane"/>
    <property type="evidence" value="ECO:0007669"/>
    <property type="project" value="UniProtKB-SubCell"/>
</dbReference>
<evidence type="ECO:0000313" key="8">
    <source>
        <dbReference type="EMBL" id="SUP42911.1"/>
    </source>
</evidence>
<evidence type="ECO:0000256" key="4">
    <source>
        <dbReference type="ARBA" id="ARBA00022692"/>
    </source>
</evidence>
<dbReference type="EMBL" id="UHIO01000001">
    <property type="protein sequence ID" value="SUP42911.1"/>
    <property type="molecule type" value="Genomic_DNA"/>
</dbReference>
<keyword evidence="3" id="KW-1003">Cell membrane</keyword>
<feature type="transmembrane region" description="Helical" evidence="7">
    <location>
        <begin position="130"/>
        <end position="152"/>
    </location>
</feature>
<dbReference type="GO" id="GO:0015297">
    <property type="term" value="F:antiporter activity"/>
    <property type="evidence" value="ECO:0007669"/>
    <property type="project" value="InterPro"/>
</dbReference>
<accession>A0A380NLW4</accession>
<feature type="transmembrane region" description="Helical" evidence="7">
    <location>
        <begin position="91"/>
        <end position="110"/>
    </location>
</feature>
<comment type="subcellular location">
    <subcellularLocation>
        <location evidence="1">Cell membrane</location>
        <topology evidence="1">Multi-pass membrane protein</topology>
    </subcellularLocation>
</comment>
<evidence type="ECO:0000313" key="9">
    <source>
        <dbReference type="Proteomes" id="UP000255367"/>
    </source>
</evidence>
<keyword evidence="9" id="KW-1185">Reference proteome</keyword>
<feature type="transmembrane region" description="Helical" evidence="7">
    <location>
        <begin position="12"/>
        <end position="32"/>
    </location>
</feature>
<feature type="transmembrane region" description="Helical" evidence="7">
    <location>
        <begin position="314"/>
        <end position="335"/>
    </location>
</feature>
<dbReference type="InterPro" id="IPR002528">
    <property type="entry name" value="MATE_fam"/>
</dbReference>
<keyword evidence="6 7" id="KW-0472">Membrane</keyword>
<evidence type="ECO:0000256" key="6">
    <source>
        <dbReference type="ARBA" id="ARBA00023136"/>
    </source>
</evidence>
<reference evidence="8 9" key="1">
    <citation type="submission" date="2018-06" db="EMBL/GenBank/DDBJ databases">
        <authorList>
            <consortium name="Pathogen Informatics"/>
            <person name="Doyle S."/>
        </authorList>
    </citation>
    <scope>NUCLEOTIDE SEQUENCE [LARGE SCALE GENOMIC DNA]</scope>
    <source>
        <strain evidence="8 9">NCTC12020</strain>
    </source>
</reference>
<keyword evidence="4 7" id="KW-0812">Transmembrane</keyword>
<dbReference type="CDD" id="cd13134">
    <property type="entry name" value="MATE_like_8"/>
    <property type="match status" value="1"/>
</dbReference>
<feature type="transmembrane region" description="Helical" evidence="7">
    <location>
        <begin position="355"/>
        <end position="374"/>
    </location>
</feature>
<feature type="transmembrane region" description="Helical" evidence="7">
    <location>
        <begin position="414"/>
        <end position="435"/>
    </location>
</feature>
<sequence length="450" mass="50060">MKSFKKSASLSVVSLSWPIFIEIFLQMLIGNIDQFMMSHYSQEAVAAVANANQIMNIFIMLIIVMSTASTILIAQYLGAKNPDKINEVTTVSIAFNFVFSSCAAAFILVAHRTLFQWLGVPDEIMDDTSLYMTIVACSIPITGIYTAFVATFRGFSLPIITMCVAFVMNVIHILSNLVLIYGWGPIPSLGVLGVSVSTAVSKGIGLALIYYLFRTQLSVKLSWAYLKPFPKETLKRLLHIGVPSGGETLSYQLSQTTIMKMVNIFGIVVINTKVYAYIISMFCYMYTIALANAAQIIVGFLVGANRENEISSRVWHTMWLGMAISVGLSTTFYLLSDYIFAFFTSDQEIISLGKTILFIEIFLEIGRSVNIIMVQCLQAAGDIRTPMIVGIFGMWLCAVNLSYVLGIWLGWGLIGIWIAMAIDEGVRAIIFVWRWHSGKWKNRKLIEEPA</sequence>
<dbReference type="InterPro" id="IPR048279">
    <property type="entry name" value="MdtK-like"/>
</dbReference>
<dbReference type="AlphaFoldDB" id="A0A380NLW4"/>
<dbReference type="Proteomes" id="UP000255367">
    <property type="component" value="Unassembled WGS sequence"/>
</dbReference>
<feature type="transmembrane region" description="Helical" evidence="7">
    <location>
        <begin position="189"/>
        <end position="213"/>
    </location>
</feature>
<dbReference type="NCBIfam" id="TIGR00797">
    <property type="entry name" value="matE"/>
    <property type="match status" value="1"/>
</dbReference>
<dbReference type="PANTHER" id="PTHR42925:SF1">
    <property type="entry name" value="VIRULENCE FACTOR MVIN"/>
    <property type="match status" value="1"/>
</dbReference>
<keyword evidence="2" id="KW-0813">Transport</keyword>
<evidence type="ECO:0000256" key="2">
    <source>
        <dbReference type="ARBA" id="ARBA00022448"/>
    </source>
</evidence>
<dbReference type="RefSeq" id="WP_115310187.1">
    <property type="nucleotide sequence ID" value="NZ_UHIO01000001.1"/>
</dbReference>
<dbReference type="PIRSF" id="PIRSF006603">
    <property type="entry name" value="DinF"/>
    <property type="match status" value="1"/>
</dbReference>
<dbReference type="PANTHER" id="PTHR42925">
    <property type="entry name" value="MULTIDRUG AND TOXIN EFFLUX PROTEIN MATE FAMILY"/>
    <property type="match status" value="1"/>
</dbReference>